<keyword evidence="2" id="KW-0344">Guanine-nucleotide releasing factor</keyword>
<evidence type="ECO:0008006" key="9">
    <source>
        <dbReference type="Google" id="ProtNLM"/>
    </source>
</evidence>
<dbReference type="CDD" id="cd10337">
    <property type="entry name" value="SH2_BCAR3"/>
    <property type="match status" value="1"/>
</dbReference>
<dbReference type="SMART" id="SM00252">
    <property type="entry name" value="SH2"/>
    <property type="match status" value="1"/>
</dbReference>
<dbReference type="Gene3D" id="1.10.840.10">
    <property type="entry name" value="Ras guanine-nucleotide exchange factors catalytic domain"/>
    <property type="match status" value="1"/>
</dbReference>
<keyword evidence="8" id="KW-1185">Reference proteome</keyword>
<accession>A0A3P9A5F1</accession>
<name>A0A3P9A5F1_ESOLU</name>
<protein>
    <recommendedName>
        <fullName evidence="9">SH2 domain containing 3Cb</fullName>
    </recommendedName>
</protein>
<reference evidence="7" key="4">
    <citation type="submission" date="2025-09" db="UniProtKB">
        <authorList>
            <consortium name="Ensembl"/>
        </authorList>
    </citation>
    <scope>IDENTIFICATION</scope>
</reference>
<dbReference type="PANTHER" id="PTHR14247">
    <property type="entry name" value="BREAST CANCER ANTI-ESTROGEN RESISTANCE PROTEIN 3 HOMOLOG-LIKE PROTEIN"/>
    <property type="match status" value="1"/>
</dbReference>
<evidence type="ECO:0000259" key="6">
    <source>
        <dbReference type="PROSITE" id="PS50009"/>
    </source>
</evidence>
<dbReference type="SMART" id="SM00147">
    <property type="entry name" value="RasGEF"/>
    <property type="match status" value="1"/>
</dbReference>
<organism evidence="7 8">
    <name type="scientific">Esox lucius</name>
    <name type="common">Northern pike</name>
    <dbReference type="NCBI Taxonomy" id="8010"/>
    <lineage>
        <taxon>Eukaryota</taxon>
        <taxon>Metazoa</taxon>
        <taxon>Chordata</taxon>
        <taxon>Craniata</taxon>
        <taxon>Vertebrata</taxon>
        <taxon>Euteleostomi</taxon>
        <taxon>Actinopterygii</taxon>
        <taxon>Neopterygii</taxon>
        <taxon>Teleostei</taxon>
        <taxon>Protacanthopterygii</taxon>
        <taxon>Esociformes</taxon>
        <taxon>Esocidae</taxon>
        <taxon>Esox</taxon>
    </lineage>
</organism>
<evidence type="ECO:0000313" key="8">
    <source>
        <dbReference type="Proteomes" id="UP000265140"/>
    </source>
</evidence>
<dbReference type="PROSITE" id="PS50001">
    <property type="entry name" value="SH2"/>
    <property type="match status" value="1"/>
</dbReference>
<dbReference type="SUPFAM" id="SSF55550">
    <property type="entry name" value="SH2 domain"/>
    <property type="match status" value="1"/>
</dbReference>
<evidence type="ECO:0000256" key="1">
    <source>
        <dbReference type="ARBA" id="ARBA00022999"/>
    </source>
</evidence>
<dbReference type="InterPro" id="IPR000980">
    <property type="entry name" value="SH2"/>
</dbReference>
<dbReference type="Pfam" id="PF00017">
    <property type="entry name" value="SH2"/>
    <property type="match status" value="1"/>
</dbReference>
<feature type="domain" description="Ras-GEF" evidence="6">
    <location>
        <begin position="481"/>
        <end position="749"/>
    </location>
</feature>
<feature type="region of interest" description="Disordered" evidence="4">
    <location>
        <begin position="255"/>
        <end position="277"/>
    </location>
</feature>
<dbReference type="GeneID" id="105014666"/>
<evidence type="ECO:0000256" key="2">
    <source>
        <dbReference type="PROSITE-ProRule" id="PRU00168"/>
    </source>
</evidence>
<evidence type="ECO:0000256" key="4">
    <source>
        <dbReference type="SAM" id="MobiDB-lite"/>
    </source>
</evidence>
<feature type="region of interest" description="Disordered" evidence="4">
    <location>
        <begin position="220"/>
        <end position="240"/>
    </location>
</feature>
<dbReference type="Bgee" id="ENSELUG00000000571">
    <property type="expression patterns" value="Expressed in spleen and 13 other cell types or tissues"/>
</dbReference>
<keyword evidence="1 3" id="KW-0727">SH2 domain</keyword>
<feature type="compositionally biased region" description="Polar residues" evidence="4">
    <location>
        <begin position="256"/>
        <end position="269"/>
    </location>
</feature>
<dbReference type="SUPFAM" id="SSF48366">
    <property type="entry name" value="Ras GEF"/>
    <property type="match status" value="1"/>
</dbReference>
<evidence type="ECO:0000259" key="5">
    <source>
        <dbReference type="PROSITE" id="PS50001"/>
    </source>
</evidence>
<feature type="domain" description="SH2" evidence="5">
    <location>
        <begin position="52"/>
        <end position="151"/>
    </location>
</feature>
<dbReference type="GeneTree" id="ENSGT00940000154130"/>
<dbReference type="CTD" id="394051"/>
<dbReference type="RefSeq" id="XP_019907720.3">
    <property type="nucleotide sequence ID" value="XM_020052161.3"/>
</dbReference>
<dbReference type="GO" id="GO:0005085">
    <property type="term" value="F:guanyl-nucleotide exchange factor activity"/>
    <property type="evidence" value="ECO:0007669"/>
    <property type="project" value="UniProtKB-KW"/>
</dbReference>
<dbReference type="PROSITE" id="PS50009">
    <property type="entry name" value="RASGEF_CAT"/>
    <property type="match status" value="1"/>
</dbReference>
<reference evidence="7" key="2">
    <citation type="submission" date="2020-02" db="EMBL/GenBank/DDBJ databases">
        <title>Esox lucius (northern pike) genome, fEsoLuc1, primary haplotype.</title>
        <authorList>
            <person name="Myers G."/>
            <person name="Karagic N."/>
            <person name="Meyer A."/>
            <person name="Pippel M."/>
            <person name="Reichard M."/>
            <person name="Winkler S."/>
            <person name="Tracey A."/>
            <person name="Sims Y."/>
            <person name="Howe K."/>
            <person name="Rhie A."/>
            <person name="Formenti G."/>
            <person name="Durbin R."/>
            <person name="Fedrigo O."/>
            <person name="Jarvis E.D."/>
        </authorList>
    </citation>
    <scope>NUCLEOTIDE SEQUENCE [LARGE SCALE GENOMIC DNA]</scope>
</reference>
<evidence type="ECO:0000313" key="7">
    <source>
        <dbReference type="Ensembl" id="ENSELUP00000036242.3"/>
    </source>
</evidence>
<sequence length="753" mass="83809">MGISQLEPMDSKGEYVKFSKDGSWLDFPSEKLRRELEEELKLSSSNLMSHGWYHGNIPWELSETLVLNHGDFLIRESLSSQGDYVLTSHWSNKTLHFLISRVLVRKGESHTRVQYTLEGEAFHSLPALVNFYVGNKVALTQQSGAQIHRPVNRTLPLRYRETAFSLANHKADHRGCLNSHYCQQGSRGALVNSCSGNVTDRICPLSPSAVHHRGAVKSFSLPSSPTEENPLSVTFSTQQARSPPVLRLPGVMRSPAVSSHSRSRTQTHLSPFPFPKNNTPATKWATIAQSPSTLLTTDTQQTTTAQASSYCSLSTNSQQTRIQASPDRIYLTPDTDSQQTRIQASPDRIYLTPDTDSQQTRIQVSPDLIYLTPDTDSQQTRIQVSPDLIYLTPDTDSSSSRICLALPPAQSHVARLCAEKEGLSVGDPVKEDNGNVYEDPIAETASALKPRRYRSLLMPTENRPLEMGILRRVKELLAQVDAKTLATHITKADCMAARILYVTPETQRKMGVSSGMELLTLPHGHQLRLDLLERFQTMSLMLAVDVLGCTGSAEERAALLHKAIEMAAELKNSLGNMFGFAAIMRALELPQISRLEQTWMVLRQRHTEGAVLYEKTLKPFMKRMNDGKETCALANTSFPHVLPLLSLLEKSVAVADGAEPWETAETGVDVLMSHLEAARTIAQLGGIYRTNAEAKLKGFQEQAEVLELFLTEFEMRLLWGSRGAEENQDQRYAKFDQVLSALSNKLEPPHLAQ</sequence>
<dbReference type="GO" id="GO:0001784">
    <property type="term" value="F:phosphotyrosine residue binding"/>
    <property type="evidence" value="ECO:0007669"/>
    <property type="project" value="InterPro"/>
</dbReference>
<dbReference type="InterPro" id="IPR044102">
    <property type="entry name" value="SH2_SHEP1/BCAR3/NSP1"/>
</dbReference>
<dbReference type="Proteomes" id="UP000265140">
    <property type="component" value="Chromosome 13"/>
</dbReference>
<dbReference type="AlphaFoldDB" id="A0A3P9A5F1"/>
<reference evidence="7" key="3">
    <citation type="submission" date="2025-08" db="UniProtKB">
        <authorList>
            <consortium name="Ensembl"/>
        </authorList>
    </citation>
    <scope>IDENTIFICATION</scope>
</reference>
<dbReference type="InterPro" id="IPR036860">
    <property type="entry name" value="SH2_dom_sf"/>
</dbReference>
<proteinExistence type="predicted"/>
<reference evidence="8" key="1">
    <citation type="journal article" date="2014" name="PLoS ONE">
        <title>The genome and linkage map of the northern pike (Esox lucius): conserved synteny revealed between the salmonid sister group and the Neoteleostei.</title>
        <authorList>
            <person name="Rondeau E.B."/>
            <person name="Minkley D.R."/>
            <person name="Leong J.S."/>
            <person name="Messmer A.M."/>
            <person name="Jantzen J.R."/>
            <person name="von Schalburg K.R."/>
            <person name="Lemon C."/>
            <person name="Bird N.H."/>
            <person name="Koop B.F."/>
        </authorList>
    </citation>
    <scope>NUCLEOTIDE SEQUENCE</scope>
</reference>
<dbReference type="InterPro" id="IPR036964">
    <property type="entry name" value="RASGEF_cat_dom_sf"/>
</dbReference>
<dbReference type="Gene3D" id="3.30.505.10">
    <property type="entry name" value="SH2 domain"/>
    <property type="match status" value="1"/>
</dbReference>
<dbReference type="InterPro" id="IPR023578">
    <property type="entry name" value="Ras_GEF_dom_sf"/>
</dbReference>
<dbReference type="InterPro" id="IPR001895">
    <property type="entry name" value="RASGEF_cat_dom"/>
</dbReference>
<evidence type="ECO:0000256" key="3">
    <source>
        <dbReference type="PROSITE-ProRule" id="PRU00191"/>
    </source>
</evidence>
<dbReference type="Pfam" id="PF00617">
    <property type="entry name" value="RasGEF"/>
    <property type="match status" value="1"/>
</dbReference>
<dbReference type="PANTHER" id="PTHR14247:SF6">
    <property type="entry name" value="SH2 DOMAIN-CONTAINING PROTEIN 3C"/>
    <property type="match status" value="1"/>
</dbReference>
<dbReference type="InterPro" id="IPR051853">
    <property type="entry name" value="SH2-Ras-GEF_adapter"/>
</dbReference>
<dbReference type="GO" id="GO:0007264">
    <property type="term" value="P:small GTPase-mediated signal transduction"/>
    <property type="evidence" value="ECO:0007669"/>
    <property type="project" value="InterPro"/>
</dbReference>
<dbReference type="FunFam" id="1.10.840.10:FF:000007">
    <property type="entry name" value="SH2 domain containing 3C (Predicted)"/>
    <property type="match status" value="1"/>
</dbReference>
<dbReference type="Ensembl" id="ENSELUT00000039392.3">
    <property type="protein sequence ID" value="ENSELUP00000036242.3"/>
    <property type="gene ID" value="ENSELUG00000000571.3"/>
</dbReference>
<dbReference type="FunFam" id="3.30.505.10:FF:000013">
    <property type="entry name" value="SH2 domain-containing protein 3C isoform X1"/>
    <property type="match status" value="1"/>
</dbReference>